<dbReference type="PANTHER" id="PTHR23037:SF22">
    <property type="entry name" value="CYTOKINE RECEPTOR COMMON SUBUNIT BETA"/>
    <property type="match status" value="1"/>
</dbReference>
<dbReference type="GO" id="GO:0016064">
    <property type="term" value="P:immunoglobulin mediated immune response"/>
    <property type="evidence" value="ECO:0007669"/>
    <property type="project" value="TreeGrafter"/>
</dbReference>
<evidence type="ECO:0000256" key="1">
    <source>
        <dbReference type="ARBA" id="ARBA00023157"/>
    </source>
</evidence>
<feature type="transmembrane region" description="Helical" evidence="3">
    <location>
        <begin position="44"/>
        <end position="65"/>
    </location>
</feature>
<organism evidence="4 5">
    <name type="scientific">Piaya cayana</name>
    <name type="common">Common squirrel cuckoo</name>
    <dbReference type="NCBI Taxonomy" id="33601"/>
    <lineage>
        <taxon>Eukaryota</taxon>
        <taxon>Metazoa</taxon>
        <taxon>Chordata</taxon>
        <taxon>Craniata</taxon>
        <taxon>Vertebrata</taxon>
        <taxon>Euteleostomi</taxon>
        <taxon>Archelosauria</taxon>
        <taxon>Archosauria</taxon>
        <taxon>Dinosauria</taxon>
        <taxon>Saurischia</taxon>
        <taxon>Theropoda</taxon>
        <taxon>Coelurosauria</taxon>
        <taxon>Aves</taxon>
        <taxon>Neognathae</taxon>
        <taxon>Neoaves</taxon>
        <taxon>Otidimorphae</taxon>
        <taxon>Cuculiformes</taxon>
        <taxon>Coccyzidae</taxon>
        <taxon>Piaya</taxon>
    </lineage>
</organism>
<keyword evidence="5" id="KW-1185">Reference proteome</keyword>
<keyword evidence="3" id="KW-0812">Transmembrane</keyword>
<evidence type="ECO:0000256" key="3">
    <source>
        <dbReference type="SAM" id="Phobius"/>
    </source>
</evidence>
<keyword evidence="3" id="KW-1133">Transmembrane helix</keyword>
<proteinExistence type="predicted"/>
<protein>
    <submittedName>
        <fullName evidence="4">IL3B2 protein</fullName>
    </submittedName>
</protein>
<feature type="non-terminal residue" evidence="4">
    <location>
        <position position="349"/>
    </location>
</feature>
<accession>A0A850X404</accession>
<keyword evidence="1" id="KW-1015">Disulfide bond</keyword>
<evidence type="ECO:0000313" key="4">
    <source>
        <dbReference type="EMBL" id="NWH76614.1"/>
    </source>
</evidence>
<dbReference type="GO" id="GO:0009897">
    <property type="term" value="C:external side of plasma membrane"/>
    <property type="evidence" value="ECO:0007669"/>
    <property type="project" value="TreeGrafter"/>
</dbReference>
<gene>
    <name evidence="4" type="primary">Csf2rb2_1</name>
    <name evidence="4" type="ORF">PIACAY_R09490</name>
</gene>
<evidence type="ECO:0000256" key="2">
    <source>
        <dbReference type="SAM" id="MobiDB-lite"/>
    </source>
</evidence>
<dbReference type="EMBL" id="WAAB01014235">
    <property type="protein sequence ID" value="NWH76614.1"/>
    <property type="molecule type" value="Genomic_DNA"/>
</dbReference>
<feature type="compositionally biased region" description="Polar residues" evidence="2">
    <location>
        <begin position="144"/>
        <end position="159"/>
    </location>
</feature>
<dbReference type="InterPro" id="IPR013783">
    <property type="entry name" value="Ig-like_fold"/>
</dbReference>
<comment type="caution">
    <text evidence="4">The sequence shown here is derived from an EMBL/GenBank/DDBJ whole genome shotgun (WGS) entry which is preliminary data.</text>
</comment>
<feature type="region of interest" description="Disordered" evidence="2">
    <location>
        <begin position="139"/>
        <end position="162"/>
    </location>
</feature>
<evidence type="ECO:0000313" key="5">
    <source>
        <dbReference type="Proteomes" id="UP000653271"/>
    </source>
</evidence>
<dbReference type="Proteomes" id="UP000653271">
    <property type="component" value="Unassembled WGS sequence"/>
</dbReference>
<name>A0A850X404_PIACA</name>
<dbReference type="Gene3D" id="2.60.40.10">
    <property type="entry name" value="Immunoglobulins"/>
    <property type="match status" value="1"/>
</dbReference>
<sequence>MLDSSTEYRGKMRARVNTPLDYEGPWSEWSEEFTWKTENVLPPVVLPVMLPAVIIALLIVVHCSYKYLLRKKQIWEEKIPNPSKSLLIQSYWGCTPFKASPVICRYHLGDLLVRELLKEAKIPVLFHLNRMTESPAEFHGTEAKTAQVSHASQTSSQTAGVPHKTSHSLSTFACPSIPMAGPSCLFARLPCKSTAHPSIASQTCFAFNGPYLYNSMMSSHPDMHHTLAADRVGTSEKSVSLQYVNLPKEDCPQASQTQEQTGADPPQPFLLPDEEHLMQNLNNEKKVSLAPPAYGKGMKVRTEKQKSPTALSCPLEYITTESLLLTSASDSTFLPLLTAGGLPCDSQEP</sequence>
<dbReference type="OrthoDB" id="9392049at2759"/>
<dbReference type="GO" id="GO:0004896">
    <property type="term" value="F:cytokine receptor activity"/>
    <property type="evidence" value="ECO:0007669"/>
    <property type="project" value="TreeGrafter"/>
</dbReference>
<dbReference type="AlphaFoldDB" id="A0A850X404"/>
<keyword evidence="3" id="KW-0472">Membrane</keyword>
<reference evidence="4" key="1">
    <citation type="submission" date="2019-09" db="EMBL/GenBank/DDBJ databases">
        <title>Bird 10,000 Genomes (B10K) Project - Family phase.</title>
        <authorList>
            <person name="Zhang G."/>
        </authorList>
    </citation>
    <scope>NUCLEOTIDE SEQUENCE</scope>
    <source>
        <strain evidence="4">B10K-DU-008-47</strain>
        <tissue evidence="4">Mixed tissue sample</tissue>
    </source>
</reference>
<feature type="non-terminal residue" evidence="4">
    <location>
        <position position="1"/>
    </location>
</feature>
<dbReference type="PANTHER" id="PTHR23037">
    <property type="entry name" value="CYTOKINE RECEPTOR"/>
    <property type="match status" value="1"/>
</dbReference>